<evidence type="ECO:0000256" key="1">
    <source>
        <dbReference type="ARBA" id="ARBA00005417"/>
    </source>
</evidence>
<dbReference type="Proteomes" id="UP000478417">
    <property type="component" value="Unassembled WGS sequence"/>
</dbReference>
<keyword evidence="3" id="KW-0547">Nucleotide-binding</keyword>
<dbReference type="SMART" id="SM00382">
    <property type="entry name" value="AAA"/>
    <property type="match status" value="1"/>
</dbReference>
<dbReference type="InterPro" id="IPR025302">
    <property type="entry name" value="DrrA1/2-like_C"/>
</dbReference>
<accession>A0A6B2M1G0</accession>
<keyword evidence="7" id="KW-1185">Reference proteome</keyword>
<dbReference type="EMBL" id="JAAGNX010000002">
    <property type="protein sequence ID" value="NDV62553.1"/>
    <property type="molecule type" value="Genomic_DNA"/>
</dbReference>
<reference evidence="6 7" key="1">
    <citation type="submission" date="2020-02" db="EMBL/GenBank/DDBJ databases">
        <title>Albibacoteraceae fam. nov., the first described family within the subdivision 4 Verrucomicrobia.</title>
        <authorList>
            <person name="Xi F."/>
        </authorList>
    </citation>
    <scope>NUCLEOTIDE SEQUENCE [LARGE SCALE GENOMIC DNA]</scope>
    <source>
        <strain evidence="6 7">CK1056</strain>
    </source>
</reference>
<proteinExistence type="inferred from homology"/>
<feature type="domain" description="ABC transporter" evidence="5">
    <location>
        <begin position="8"/>
        <end position="238"/>
    </location>
</feature>
<dbReference type="InterPro" id="IPR003593">
    <property type="entry name" value="AAA+_ATPase"/>
</dbReference>
<keyword evidence="2" id="KW-0813">Transport</keyword>
<organism evidence="6 7">
    <name type="scientific">Oceanipulchritudo coccoides</name>
    <dbReference type="NCBI Taxonomy" id="2706888"/>
    <lineage>
        <taxon>Bacteria</taxon>
        <taxon>Pseudomonadati</taxon>
        <taxon>Verrucomicrobiota</taxon>
        <taxon>Opitutia</taxon>
        <taxon>Puniceicoccales</taxon>
        <taxon>Oceanipulchritudinaceae</taxon>
        <taxon>Oceanipulchritudo</taxon>
    </lineage>
</organism>
<dbReference type="PANTHER" id="PTHR43335:SF4">
    <property type="entry name" value="ABC TRANSPORTER, ATP-BINDING PROTEIN"/>
    <property type="match status" value="1"/>
</dbReference>
<dbReference type="AlphaFoldDB" id="A0A6B2M1G0"/>
<gene>
    <name evidence="6" type="ORF">G0Q06_08830</name>
</gene>
<protein>
    <submittedName>
        <fullName evidence="6">ABC transporter ATP-binding protein</fullName>
    </submittedName>
</protein>
<evidence type="ECO:0000313" key="7">
    <source>
        <dbReference type="Proteomes" id="UP000478417"/>
    </source>
</evidence>
<dbReference type="CDD" id="cd03230">
    <property type="entry name" value="ABC_DR_subfamily_A"/>
    <property type="match status" value="1"/>
</dbReference>
<sequence>MPEKETSIVADGLSKSFGGHKAVRNLSFRIEKGEIVGFLGPNGAGKSTTLRILTGILPADSGYLSVCGKSVPYHPDEVKNFIGYMPENNPLPEHMRVIEYLRFRAQIKGIPLLRRKAAIERALEVCELHRKARRKIIGNLSKGFRQRVGIADAILASPAITILDEPTIGLDPHQVIAIRRLLANLRGETTVLFSSHILSEVEITCDRVLILNQGRLVAQGTSDELRKQFLPGSRYRLEVSGGRQEIMDALRKLGDLWEIQIHPQSQEDSFSVNLVNPKNGQNGEGILRQLIQSDRLAVRQFQAVQPSLEDIFLTATQRSWELTGDENKETGAPFPTDS</sequence>
<evidence type="ECO:0000256" key="3">
    <source>
        <dbReference type="ARBA" id="ARBA00022741"/>
    </source>
</evidence>
<dbReference type="Pfam" id="PF00005">
    <property type="entry name" value="ABC_tran"/>
    <property type="match status" value="1"/>
</dbReference>
<comment type="similarity">
    <text evidence="1">Belongs to the ABC transporter superfamily.</text>
</comment>
<dbReference type="SUPFAM" id="SSF52540">
    <property type="entry name" value="P-loop containing nucleoside triphosphate hydrolases"/>
    <property type="match status" value="1"/>
</dbReference>
<dbReference type="RefSeq" id="WP_163964590.1">
    <property type="nucleotide sequence ID" value="NZ_JAAGNX010000002.1"/>
</dbReference>
<comment type="caution">
    <text evidence="6">The sequence shown here is derived from an EMBL/GenBank/DDBJ whole genome shotgun (WGS) entry which is preliminary data.</text>
</comment>
<evidence type="ECO:0000256" key="4">
    <source>
        <dbReference type="ARBA" id="ARBA00022840"/>
    </source>
</evidence>
<dbReference type="Pfam" id="PF13732">
    <property type="entry name" value="DrrA1-3_C"/>
    <property type="match status" value="1"/>
</dbReference>
<evidence type="ECO:0000256" key="2">
    <source>
        <dbReference type="ARBA" id="ARBA00022448"/>
    </source>
</evidence>
<dbReference type="Gene3D" id="3.40.50.300">
    <property type="entry name" value="P-loop containing nucleotide triphosphate hydrolases"/>
    <property type="match status" value="1"/>
</dbReference>
<dbReference type="PROSITE" id="PS50893">
    <property type="entry name" value="ABC_TRANSPORTER_2"/>
    <property type="match status" value="1"/>
</dbReference>
<dbReference type="InterPro" id="IPR003439">
    <property type="entry name" value="ABC_transporter-like_ATP-bd"/>
</dbReference>
<dbReference type="GO" id="GO:0016887">
    <property type="term" value="F:ATP hydrolysis activity"/>
    <property type="evidence" value="ECO:0007669"/>
    <property type="project" value="InterPro"/>
</dbReference>
<dbReference type="GO" id="GO:0005524">
    <property type="term" value="F:ATP binding"/>
    <property type="evidence" value="ECO:0007669"/>
    <property type="project" value="UniProtKB-KW"/>
</dbReference>
<dbReference type="InterPro" id="IPR027417">
    <property type="entry name" value="P-loop_NTPase"/>
</dbReference>
<dbReference type="PANTHER" id="PTHR43335">
    <property type="entry name" value="ABC TRANSPORTER, ATP-BINDING PROTEIN"/>
    <property type="match status" value="1"/>
</dbReference>
<evidence type="ECO:0000313" key="6">
    <source>
        <dbReference type="EMBL" id="NDV62553.1"/>
    </source>
</evidence>
<keyword evidence="4 6" id="KW-0067">ATP-binding</keyword>
<evidence type="ECO:0000259" key="5">
    <source>
        <dbReference type="PROSITE" id="PS50893"/>
    </source>
</evidence>
<name>A0A6B2M1G0_9BACT</name>